<dbReference type="EMBL" id="JAHKNI010000023">
    <property type="protein sequence ID" value="MBU3067582.1"/>
    <property type="molecule type" value="Genomic_DNA"/>
</dbReference>
<evidence type="ECO:0000256" key="1">
    <source>
        <dbReference type="SAM" id="MobiDB-lite"/>
    </source>
</evidence>
<evidence type="ECO:0000259" key="2">
    <source>
        <dbReference type="Pfam" id="PF13556"/>
    </source>
</evidence>
<feature type="compositionally biased region" description="Basic residues" evidence="1">
    <location>
        <begin position="58"/>
        <end position="71"/>
    </location>
</feature>
<proteinExistence type="predicted"/>
<dbReference type="PANTHER" id="PTHR33744:SF17">
    <property type="entry name" value="CONSERVED PROTEIN"/>
    <property type="match status" value="1"/>
</dbReference>
<protein>
    <submittedName>
        <fullName evidence="3">Helix-turn-helix domain-containing protein</fullName>
    </submittedName>
</protein>
<name>A0ABS6BBB8_9NOCA</name>
<sequence>MPRASIVTVASAGGRTWVTRSVGVPMNTSVPMAAPRLAIQTEPSRAPVNASPAQRRIGLPRRRRDRPRRAGWGRSLGSGRRHLDHDGIAALLRRHLDALEPAAEGGRIAFGRSTARDAATLTAALEQARHAARLASAQPARLAMITTADLDSHRLLLADVPADVRGAFRDRLLGPLHAYDAEHRSELAHALRIFLDANGSRRATAQELHIHVSTLHYRIGRIEALTGRDLGTARDRVDLYLACTIDEI</sequence>
<comment type="caution">
    <text evidence="3">The sequence shown here is derived from an EMBL/GenBank/DDBJ whole genome shotgun (WGS) entry which is preliminary data.</text>
</comment>
<feature type="domain" description="PucR C-terminal helix-turn-helix" evidence="2">
    <location>
        <begin position="187"/>
        <end position="244"/>
    </location>
</feature>
<dbReference type="PANTHER" id="PTHR33744">
    <property type="entry name" value="CARBOHYDRATE DIACID REGULATOR"/>
    <property type="match status" value="1"/>
</dbReference>
<dbReference type="Proteomes" id="UP000733379">
    <property type="component" value="Unassembled WGS sequence"/>
</dbReference>
<dbReference type="Gene3D" id="1.10.10.2840">
    <property type="entry name" value="PucR C-terminal helix-turn-helix domain"/>
    <property type="match status" value="1"/>
</dbReference>
<evidence type="ECO:0000313" key="3">
    <source>
        <dbReference type="EMBL" id="MBU3067582.1"/>
    </source>
</evidence>
<evidence type="ECO:0000313" key="4">
    <source>
        <dbReference type="Proteomes" id="UP000733379"/>
    </source>
</evidence>
<dbReference type="Pfam" id="PF13556">
    <property type="entry name" value="HTH_30"/>
    <property type="match status" value="1"/>
</dbReference>
<accession>A0ABS6BBB8</accession>
<dbReference type="RefSeq" id="WP_215923663.1">
    <property type="nucleotide sequence ID" value="NZ_JAHKNI010000023.1"/>
</dbReference>
<dbReference type="InterPro" id="IPR025736">
    <property type="entry name" value="PucR_C-HTH_dom"/>
</dbReference>
<reference evidence="3 4" key="1">
    <citation type="submission" date="2021-06" db="EMBL/GenBank/DDBJ databases">
        <title>Actinomycetes sequencing.</title>
        <authorList>
            <person name="Shan Q."/>
        </authorList>
    </citation>
    <scope>NUCLEOTIDE SEQUENCE [LARGE SCALE GENOMIC DNA]</scope>
    <source>
        <strain evidence="3 4">NEAU-G5</strain>
    </source>
</reference>
<organism evidence="3 4">
    <name type="scientific">Nocardia albiluteola</name>
    <dbReference type="NCBI Taxonomy" id="2842303"/>
    <lineage>
        <taxon>Bacteria</taxon>
        <taxon>Bacillati</taxon>
        <taxon>Actinomycetota</taxon>
        <taxon>Actinomycetes</taxon>
        <taxon>Mycobacteriales</taxon>
        <taxon>Nocardiaceae</taxon>
        <taxon>Nocardia</taxon>
    </lineage>
</organism>
<gene>
    <name evidence="3" type="ORF">KO481_39435</name>
</gene>
<dbReference type="InterPro" id="IPR051448">
    <property type="entry name" value="CdaR-like_regulators"/>
</dbReference>
<dbReference type="InterPro" id="IPR042070">
    <property type="entry name" value="PucR_C-HTH_sf"/>
</dbReference>
<feature type="region of interest" description="Disordered" evidence="1">
    <location>
        <begin position="43"/>
        <end position="78"/>
    </location>
</feature>
<keyword evidence="4" id="KW-1185">Reference proteome</keyword>